<dbReference type="SUPFAM" id="SSF55729">
    <property type="entry name" value="Acyl-CoA N-acyltransferases (Nat)"/>
    <property type="match status" value="1"/>
</dbReference>
<dbReference type="InterPro" id="IPR051908">
    <property type="entry name" value="Ribosomal_N-acetyltransferase"/>
</dbReference>
<dbReference type="PANTHER" id="PTHR43441">
    <property type="entry name" value="RIBOSOMAL-PROTEIN-SERINE ACETYLTRANSFERASE"/>
    <property type="match status" value="1"/>
</dbReference>
<sequence length="164" mass="18733">MITIKETSIEDIKNVQHLWADGDVMRFVGFSDGLHETDEAMQQWLERLDAVRPTENHFSIYEDGKYCGEAGYGIDKSHNSAWLDIKLFGYARGRGIATQAISYAIKEAFRCGAKTVWVDPNPQNVKAIALYERLGFKRKDMPEYVIALGEDPTTNIYFELCKEE</sequence>
<dbReference type="Proteomes" id="UP000824160">
    <property type="component" value="Unassembled WGS sequence"/>
</dbReference>
<dbReference type="Gene3D" id="3.40.630.30">
    <property type="match status" value="1"/>
</dbReference>
<dbReference type="PROSITE" id="PS51186">
    <property type="entry name" value="GNAT"/>
    <property type="match status" value="1"/>
</dbReference>
<organism evidence="2 3">
    <name type="scientific">Candidatus Faecivivens stercoripullorum</name>
    <dbReference type="NCBI Taxonomy" id="2840805"/>
    <lineage>
        <taxon>Bacteria</taxon>
        <taxon>Bacillati</taxon>
        <taxon>Bacillota</taxon>
        <taxon>Clostridia</taxon>
        <taxon>Eubacteriales</taxon>
        <taxon>Oscillospiraceae</taxon>
        <taxon>Oscillospiraceae incertae sedis</taxon>
        <taxon>Candidatus Faecivivens</taxon>
    </lineage>
</organism>
<protein>
    <submittedName>
        <fullName evidence="2">GNAT family N-acetyltransferase</fullName>
    </submittedName>
</protein>
<reference evidence="2" key="2">
    <citation type="journal article" date="2021" name="PeerJ">
        <title>Extensive microbial diversity within the chicken gut microbiome revealed by metagenomics and culture.</title>
        <authorList>
            <person name="Gilroy R."/>
            <person name="Ravi A."/>
            <person name="Getino M."/>
            <person name="Pursley I."/>
            <person name="Horton D.L."/>
            <person name="Alikhan N.F."/>
            <person name="Baker D."/>
            <person name="Gharbi K."/>
            <person name="Hall N."/>
            <person name="Watson M."/>
            <person name="Adriaenssens E.M."/>
            <person name="Foster-Nyarko E."/>
            <person name="Jarju S."/>
            <person name="Secka A."/>
            <person name="Antonio M."/>
            <person name="Oren A."/>
            <person name="Chaudhuri R.R."/>
            <person name="La Ragione R."/>
            <person name="Hildebrand F."/>
            <person name="Pallen M.J."/>
        </authorList>
    </citation>
    <scope>NUCLEOTIDE SEQUENCE</scope>
    <source>
        <strain evidence="2">ChiBcec7-5410</strain>
    </source>
</reference>
<dbReference type="PANTHER" id="PTHR43441:SF6">
    <property type="entry name" value="N-ACETYLTRANSFERASE DOMAIN-CONTAINING PROTEIN"/>
    <property type="match status" value="1"/>
</dbReference>
<dbReference type="CDD" id="cd04301">
    <property type="entry name" value="NAT_SF"/>
    <property type="match status" value="1"/>
</dbReference>
<dbReference type="Pfam" id="PF00583">
    <property type="entry name" value="Acetyltransf_1"/>
    <property type="match status" value="1"/>
</dbReference>
<accession>A0A9D1H677</accession>
<evidence type="ECO:0000313" key="2">
    <source>
        <dbReference type="EMBL" id="HIT94281.1"/>
    </source>
</evidence>
<dbReference type="GO" id="GO:0005737">
    <property type="term" value="C:cytoplasm"/>
    <property type="evidence" value="ECO:0007669"/>
    <property type="project" value="TreeGrafter"/>
</dbReference>
<evidence type="ECO:0000259" key="1">
    <source>
        <dbReference type="PROSITE" id="PS51186"/>
    </source>
</evidence>
<evidence type="ECO:0000313" key="3">
    <source>
        <dbReference type="Proteomes" id="UP000824160"/>
    </source>
</evidence>
<dbReference type="GO" id="GO:0008999">
    <property type="term" value="F:protein-N-terminal-alanine acetyltransferase activity"/>
    <property type="evidence" value="ECO:0007669"/>
    <property type="project" value="TreeGrafter"/>
</dbReference>
<dbReference type="EMBL" id="DVLW01000103">
    <property type="protein sequence ID" value="HIT94281.1"/>
    <property type="molecule type" value="Genomic_DNA"/>
</dbReference>
<dbReference type="AlphaFoldDB" id="A0A9D1H677"/>
<proteinExistence type="predicted"/>
<gene>
    <name evidence="2" type="ORF">IAC43_03780</name>
</gene>
<dbReference type="InterPro" id="IPR016181">
    <property type="entry name" value="Acyl_CoA_acyltransferase"/>
</dbReference>
<dbReference type="GO" id="GO:1990189">
    <property type="term" value="F:protein N-terminal-serine acetyltransferase activity"/>
    <property type="evidence" value="ECO:0007669"/>
    <property type="project" value="TreeGrafter"/>
</dbReference>
<dbReference type="InterPro" id="IPR000182">
    <property type="entry name" value="GNAT_dom"/>
</dbReference>
<reference evidence="2" key="1">
    <citation type="submission" date="2020-10" db="EMBL/GenBank/DDBJ databases">
        <authorList>
            <person name="Gilroy R."/>
        </authorList>
    </citation>
    <scope>NUCLEOTIDE SEQUENCE</scope>
    <source>
        <strain evidence="2">ChiBcec7-5410</strain>
    </source>
</reference>
<feature type="domain" description="N-acetyltransferase" evidence="1">
    <location>
        <begin position="2"/>
        <end position="155"/>
    </location>
</feature>
<name>A0A9D1H677_9FIRM</name>
<comment type="caution">
    <text evidence="2">The sequence shown here is derived from an EMBL/GenBank/DDBJ whole genome shotgun (WGS) entry which is preliminary data.</text>
</comment>